<evidence type="ECO:0008006" key="4">
    <source>
        <dbReference type="Google" id="ProtNLM"/>
    </source>
</evidence>
<gene>
    <name evidence="2" type="ORF">GCM10010982_30910</name>
</gene>
<dbReference type="NCBIfam" id="TIGR02595">
    <property type="entry name" value="PEP_CTERM"/>
    <property type="match status" value="1"/>
</dbReference>
<accession>A0A917Z4B1</accession>
<evidence type="ECO:0000256" key="1">
    <source>
        <dbReference type="SAM" id="SignalP"/>
    </source>
</evidence>
<evidence type="ECO:0000313" key="2">
    <source>
        <dbReference type="EMBL" id="GGO72539.1"/>
    </source>
</evidence>
<dbReference type="InterPro" id="IPR013424">
    <property type="entry name" value="Ice-binding_C"/>
</dbReference>
<keyword evidence="1" id="KW-0732">Signal</keyword>
<feature type="chain" id="PRO_5037411565" description="PEP-CTERM protein-sorting domain-containing protein" evidence="1">
    <location>
        <begin position="20"/>
        <end position="200"/>
    </location>
</feature>
<dbReference type="EMBL" id="BMLS01000005">
    <property type="protein sequence ID" value="GGO72539.1"/>
    <property type="molecule type" value="Genomic_DNA"/>
</dbReference>
<protein>
    <recommendedName>
        <fullName evidence="4">PEP-CTERM protein-sorting domain-containing protein</fullName>
    </recommendedName>
</protein>
<dbReference type="AlphaFoldDB" id="A0A917Z4B1"/>
<dbReference type="PROSITE" id="PS51257">
    <property type="entry name" value="PROKAR_LIPOPROTEIN"/>
    <property type="match status" value="1"/>
</dbReference>
<feature type="signal peptide" evidence="1">
    <location>
        <begin position="1"/>
        <end position="19"/>
    </location>
</feature>
<name>A0A917Z4B1_9ALTE</name>
<dbReference type="Proteomes" id="UP000606935">
    <property type="component" value="Unassembled WGS sequence"/>
</dbReference>
<evidence type="ECO:0000313" key="3">
    <source>
        <dbReference type="Proteomes" id="UP000606935"/>
    </source>
</evidence>
<proteinExistence type="predicted"/>
<reference evidence="2" key="2">
    <citation type="submission" date="2020-09" db="EMBL/GenBank/DDBJ databases">
        <authorList>
            <person name="Sun Q."/>
            <person name="Zhou Y."/>
        </authorList>
    </citation>
    <scope>NUCLEOTIDE SEQUENCE</scope>
    <source>
        <strain evidence="2">CGMCC 1.7086</strain>
    </source>
</reference>
<keyword evidence="3" id="KW-1185">Reference proteome</keyword>
<reference evidence="2" key="1">
    <citation type="journal article" date="2014" name="Int. J. Syst. Evol. Microbiol.">
        <title>Complete genome sequence of Corynebacterium casei LMG S-19264T (=DSM 44701T), isolated from a smear-ripened cheese.</title>
        <authorList>
            <consortium name="US DOE Joint Genome Institute (JGI-PGF)"/>
            <person name="Walter F."/>
            <person name="Albersmeier A."/>
            <person name="Kalinowski J."/>
            <person name="Ruckert C."/>
        </authorList>
    </citation>
    <scope>NUCLEOTIDE SEQUENCE</scope>
    <source>
        <strain evidence="2">CGMCC 1.7086</strain>
    </source>
</reference>
<sequence length="200" mass="22227">MFMKVFVLFLTLFSLSCQAALIRADFRTESNLPDYRNGLPLIYQSLDKQIGAGAELDSDDFLQNPDGWSGGRVWMDFDPISSILTLSSRDDWDFQTFDAWMSNIVFAQAGETIANIVLLTNNLTQEGLVPVINMTDNSLHIAYSASPDVFLFSGGSATFKIETKQSQGVTQDIPEPTSAMLVLAGSFLLATRRRKRIILQ</sequence>
<organism evidence="2 3">
    <name type="scientific">Bowmanella pacifica</name>
    <dbReference type="NCBI Taxonomy" id="502051"/>
    <lineage>
        <taxon>Bacteria</taxon>
        <taxon>Pseudomonadati</taxon>
        <taxon>Pseudomonadota</taxon>
        <taxon>Gammaproteobacteria</taxon>
        <taxon>Alteromonadales</taxon>
        <taxon>Alteromonadaceae</taxon>
        <taxon>Bowmanella</taxon>
    </lineage>
</organism>
<comment type="caution">
    <text evidence="2">The sequence shown here is derived from an EMBL/GenBank/DDBJ whole genome shotgun (WGS) entry which is preliminary data.</text>
</comment>